<dbReference type="InterPro" id="IPR014017">
    <property type="entry name" value="DNA_helicase_UvrD-like_C"/>
</dbReference>
<comment type="catalytic activity">
    <reaction evidence="10">
        <text>ATP + H2O = ADP + phosphate + H(+)</text>
        <dbReference type="Rhea" id="RHEA:13065"/>
        <dbReference type="ChEBI" id="CHEBI:15377"/>
        <dbReference type="ChEBI" id="CHEBI:15378"/>
        <dbReference type="ChEBI" id="CHEBI:30616"/>
        <dbReference type="ChEBI" id="CHEBI:43474"/>
        <dbReference type="ChEBI" id="CHEBI:456216"/>
        <dbReference type="EC" id="5.6.2.4"/>
    </reaction>
</comment>
<accession>A0A9D2N7Y6</accession>
<evidence type="ECO:0000313" key="14">
    <source>
        <dbReference type="EMBL" id="HJC14355.1"/>
    </source>
</evidence>
<evidence type="ECO:0000256" key="5">
    <source>
        <dbReference type="ARBA" id="ARBA00022840"/>
    </source>
</evidence>
<evidence type="ECO:0000256" key="4">
    <source>
        <dbReference type="ARBA" id="ARBA00022806"/>
    </source>
</evidence>
<evidence type="ECO:0000313" key="15">
    <source>
        <dbReference type="Proteomes" id="UP000823849"/>
    </source>
</evidence>
<sequence length="609" mass="71907">MEYNRSQRQAVEHTEGPMMVLAGPGSGKTAVITGRTCRLVERGIPAESILVVTFTKAAAREMKERYLKRMNRPSTRVTFGTFHGVFYGILRNAYRLSGQNILSEEQKQRLLRELVHTYCRETEEEDELTANLNREIGTVKNNRIELEHFYSTACPEEVFRTIYRAYEEWKKKNRKLDFDDIMVWCYELFRKHPGILSLWQKKFQYILIDEFQDINPIQYDIVRMLAKPQDNLFIVGDDDQSIYRFRGARPEIMLHFPEDYPNAETVTLDVNYRSTGAIVRQAGKLIANNRMRFPKNITASHGQGKAVALREYGTVREELQEVSENIRSCAAEGTPYEEIALLFRTNAGSRMAVEQLMADNIPFQMRDRLPNLYEHWISRDILTYLRIGMGSRRRADFLQICNRPNRYLARDAFDSPQVSFEALYDYYEGKDWMCRRIEKLEQDLQLIGRMPPFGAVNYIRYAMGYEEYLKEYASYRRMKPEEFLERLDELQELARSHRTSEDWFRHIEEYRETLAEDARKNQQEKSGVTISTLHSVKGLEYDCVYILDVNEGVIPYRKAVLEEEIEEERRMFYVGMTRARKQLTLCTVRERFDKKEEPSRFLDELLQST</sequence>
<dbReference type="PROSITE" id="PS51198">
    <property type="entry name" value="UVRD_HELICASE_ATP_BIND"/>
    <property type="match status" value="1"/>
</dbReference>
<comment type="caution">
    <text evidence="14">The sequence shown here is derived from an EMBL/GenBank/DDBJ whole genome shotgun (WGS) entry which is preliminary data.</text>
</comment>
<keyword evidence="4 11" id="KW-0347">Helicase</keyword>
<evidence type="ECO:0000256" key="8">
    <source>
        <dbReference type="ARBA" id="ARBA00034617"/>
    </source>
</evidence>
<dbReference type="InterPro" id="IPR027417">
    <property type="entry name" value="P-loop_NTPase"/>
</dbReference>
<name>A0A9D2N7Y6_9FIRM</name>
<dbReference type="CDD" id="cd17932">
    <property type="entry name" value="DEXQc_UvrD"/>
    <property type="match status" value="1"/>
</dbReference>
<keyword evidence="3 11" id="KW-0378">Hydrolase</keyword>
<dbReference type="GO" id="GO:0016787">
    <property type="term" value="F:hydrolase activity"/>
    <property type="evidence" value="ECO:0007669"/>
    <property type="project" value="UniProtKB-UniRule"/>
</dbReference>
<evidence type="ECO:0000259" key="13">
    <source>
        <dbReference type="PROSITE" id="PS51217"/>
    </source>
</evidence>
<proteinExistence type="inferred from homology"/>
<dbReference type="EMBL" id="DWWU01000004">
    <property type="protein sequence ID" value="HJC14355.1"/>
    <property type="molecule type" value="Genomic_DNA"/>
</dbReference>
<reference evidence="14" key="1">
    <citation type="journal article" date="2021" name="PeerJ">
        <title>Extensive microbial diversity within the chicken gut microbiome revealed by metagenomics and culture.</title>
        <authorList>
            <person name="Gilroy R."/>
            <person name="Ravi A."/>
            <person name="Getino M."/>
            <person name="Pursley I."/>
            <person name="Horton D.L."/>
            <person name="Alikhan N.F."/>
            <person name="Baker D."/>
            <person name="Gharbi K."/>
            <person name="Hall N."/>
            <person name="Watson M."/>
            <person name="Adriaenssens E.M."/>
            <person name="Foster-Nyarko E."/>
            <person name="Jarju S."/>
            <person name="Secka A."/>
            <person name="Antonio M."/>
            <person name="Oren A."/>
            <person name="Chaudhuri R.R."/>
            <person name="La Ragione R."/>
            <person name="Hildebrand F."/>
            <person name="Pallen M.J."/>
        </authorList>
    </citation>
    <scope>NUCLEOTIDE SEQUENCE</scope>
    <source>
        <strain evidence="14">CHK185-5351</strain>
    </source>
</reference>
<keyword evidence="7" id="KW-0413">Isomerase</keyword>
<feature type="domain" description="UvrD-like helicase ATP-binding" evidence="12">
    <location>
        <begin position="1"/>
        <end position="275"/>
    </location>
</feature>
<dbReference type="GO" id="GO:0043138">
    <property type="term" value="F:3'-5' DNA helicase activity"/>
    <property type="evidence" value="ECO:0007669"/>
    <property type="project" value="UniProtKB-EC"/>
</dbReference>
<dbReference type="GO" id="GO:0003677">
    <property type="term" value="F:DNA binding"/>
    <property type="evidence" value="ECO:0007669"/>
    <property type="project" value="UniProtKB-KW"/>
</dbReference>
<dbReference type="AlphaFoldDB" id="A0A9D2N7Y6"/>
<dbReference type="InterPro" id="IPR014016">
    <property type="entry name" value="UvrD-like_ATP-bd"/>
</dbReference>
<reference evidence="14" key="2">
    <citation type="submission" date="2021-04" db="EMBL/GenBank/DDBJ databases">
        <authorList>
            <person name="Gilroy R."/>
        </authorList>
    </citation>
    <scope>NUCLEOTIDE SEQUENCE</scope>
    <source>
        <strain evidence="14">CHK185-5351</strain>
    </source>
</reference>
<evidence type="ECO:0000256" key="9">
    <source>
        <dbReference type="ARBA" id="ARBA00034808"/>
    </source>
</evidence>
<comment type="similarity">
    <text evidence="1">Belongs to the helicase family. UvrD subfamily.</text>
</comment>
<keyword evidence="6" id="KW-0238">DNA-binding</keyword>
<feature type="binding site" evidence="11">
    <location>
        <begin position="22"/>
        <end position="29"/>
    </location>
    <ligand>
        <name>ATP</name>
        <dbReference type="ChEBI" id="CHEBI:30616"/>
    </ligand>
</feature>
<dbReference type="SUPFAM" id="SSF52540">
    <property type="entry name" value="P-loop containing nucleoside triphosphate hydrolases"/>
    <property type="match status" value="1"/>
</dbReference>
<dbReference type="InterPro" id="IPR013986">
    <property type="entry name" value="DExx_box_DNA_helicase_dom_sf"/>
</dbReference>
<dbReference type="InterPro" id="IPR000212">
    <property type="entry name" value="DNA_helicase_UvrD/REP"/>
</dbReference>
<keyword evidence="2 11" id="KW-0547">Nucleotide-binding</keyword>
<dbReference type="GO" id="GO:0000725">
    <property type="term" value="P:recombinational repair"/>
    <property type="evidence" value="ECO:0007669"/>
    <property type="project" value="TreeGrafter"/>
</dbReference>
<evidence type="ECO:0000256" key="1">
    <source>
        <dbReference type="ARBA" id="ARBA00009922"/>
    </source>
</evidence>
<dbReference type="Pfam" id="PF13361">
    <property type="entry name" value="UvrD_C"/>
    <property type="match status" value="1"/>
</dbReference>
<evidence type="ECO:0000259" key="12">
    <source>
        <dbReference type="PROSITE" id="PS51198"/>
    </source>
</evidence>
<evidence type="ECO:0000256" key="6">
    <source>
        <dbReference type="ARBA" id="ARBA00023125"/>
    </source>
</evidence>
<dbReference type="PANTHER" id="PTHR11070">
    <property type="entry name" value="UVRD / RECB / PCRA DNA HELICASE FAMILY MEMBER"/>
    <property type="match status" value="1"/>
</dbReference>
<keyword evidence="5 11" id="KW-0067">ATP-binding</keyword>
<dbReference type="PROSITE" id="PS51217">
    <property type="entry name" value="UVRD_HELICASE_CTER"/>
    <property type="match status" value="1"/>
</dbReference>
<feature type="domain" description="UvrD-like helicase C-terminal" evidence="13">
    <location>
        <begin position="276"/>
        <end position="538"/>
    </location>
</feature>
<gene>
    <name evidence="14" type="ORF">H9705_00815</name>
</gene>
<dbReference type="Gene3D" id="1.10.486.10">
    <property type="entry name" value="PCRA, domain 4"/>
    <property type="match status" value="1"/>
</dbReference>
<evidence type="ECO:0000256" key="11">
    <source>
        <dbReference type="PROSITE-ProRule" id="PRU00560"/>
    </source>
</evidence>
<dbReference type="Gene3D" id="3.40.50.300">
    <property type="entry name" value="P-loop containing nucleotide triphosphate hydrolases"/>
    <property type="match status" value="2"/>
</dbReference>
<evidence type="ECO:0000256" key="2">
    <source>
        <dbReference type="ARBA" id="ARBA00022741"/>
    </source>
</evidence>
<dbReference type="Proteomes" id="UP000823849">
    <property type="component" value="Unassembled WGS sequence"/>
</dbReference>
<evidence type="ECO:0000256" key="3">
    <source>
        <dbReference type="ARBA" id="ARBA00022801"/>
    </source>
</evidence>
<dbReference type="Gene3D" id="1.10.10.160">
    <property type="match status" value="1"/>
</dbReference>
<dbReference type="PANTHER" id="PTHR11070:SF2">
    <property type="entry name" value="ATP-DEPENDENT DNA HELICASE SRS2"/>
    <property type="match status" value="1"/>
</dbReference>
<organism evidence="14 15">
    <name type="scientific">Candidatus Fusicatenibacter intestinigallinarum</name>
    <dbReference type="NCBI Taxonomy" id="2838598"/>
    <lineage>
        <taxon>Bacteria</taxon>
        <taxon>Bacillati</taxon>
        <taxon>Bacillota</taxon>
        <taxon>Clostridia</taxon>
        <taxon>Lachnospirales</taxon>
        <taxon>Lachnospiraceae</taxon>
        <taxon>Fusicatenibacter</taxon>
    </lineage>
</organism>
<dbReference type="GO" id="GO:0005524">
    <property type="term" value="F:ATP binding"/>
    <property type="evidence" value="ECO:0007669"/>
    <property type="project" value="UniProtKB-UniRule"/>
</dbReference>
<comment type="catalytic activity">
    <reaction evidence="8">
        <text>Couples ATP hydrolysis with the unwinding of duplex DNA by translocating in the 3'-5' direction.</text>
        <dbReference type="EC" id="5.6.2.4"/>
    </reaction>
</comment>
<dbReference type="EC" id="5.6.2.4" evidence="9"/>
<evidence type="ECO:0000256" key="10">
    <source>
        <dbReference type="ARBA" id="ARBA00048988"/>
    </source>
</evidence>
<protein>
    <recommendedName>
        <fullName evidence="9">DNA 3'-5' helicase</fullName>
        <ecNumber evidence="9">5.6.2.4</ecNumber>
    </recommendedName>
</protein>
<dbReference type="Pfam" id="PF00580">
    <property type="entry name" value="UvrD-helicase"/>
    <property type="match status" value="1"/>
</dbReference>
<evidence type="ECO:0000256" key="7">
    <source>
        <dbReference type="ARBA" id="ARBA00023235"/>
    </source>
</evidence>